<gene>
    <name evidence="2" type="ORF">Scep_011907</name>
</gene>
<accession>A0AAP0JE89</accession>
<feature type="transmembrane region" description="Helical" evidence="1">
    <location>
        <begin position="74"/>
        <end position="95"/>
    </location>
</feature>
<name>A0AAP0JE89_9MAGN</name>
<keyword evidence="1" id="KW-0812">Transmembrane</keyword>
<evidence type="ECO:0000313" key="3">
    <source>
        <dbReference type="Proteomes" id="UP001419268"/>
    </source>
</evidence>
<evidence type="ECO:0000313" key="2">
    <source>
        <dbReference type="EMBL" id="KAK9132379.1"/>
    </source>
</evidence>
<keyword evidence="3" id="KW-1185">Reference proteome</keyword>
<keyword evidence="1" id="KW-1133">Transmembrane helix</keyword>
<comment type="caution">
    <text evidence="2">The sequence shown here is derived from an EMBL/GenBank/DDBJ whole genome shotgun (WGS) entry which is preliminary data.</text>
</comment>
<evidence type="ECO:0000256" key="1">
    <source>
        <dbReference type="SAM" id="Phobius"/>
    </source>
</evidence>
<proteinExistence type="predicted"/>
<organism evidence="2 3">
    <name type="scientific">Stephania cephalantha</name>
    <dbReference type="NCBI Taxonomy" id="152367"/>
    <lineage>
        <taxon>Eukaryota</taxon>
        <taxon>Viridiplantae</taxon>
        <taxon>Streptophyta</taxon>
        <taxon>Embryophyta</taxon>
        <taxon>Tracheophyta</taxon>
        <taxon>Spermatophyta</taxon>
        <taxon>Magnoliopsida</taxon>
        <taxon>Ranunculales</taxon>
        <taxon>Menispermaceae</taxon>
        <taxon>Menispermoideae</taxon>
        <taxon>Cissampelideae</taxon>
        <taxon>Stephania</taxon>
    </lineage>
</organism>
<dbReference type="EMBL" id="JBBNAG010000005">
    <property type="protein sequence ID" value="KAK9132379.1"/>
    <property type="molecule type" value="Genomic_DNA"/>
</dbReference>
<reference evidence="2 3" key="1">
    <citation type="submission" date="2024-01" db="EMBL/GenBank/DDBJ databases">
        <title>Genome assemblies of Stephania.</title>
        <authorList>
            <person name="Yang L."/>
        </authorList>
    </citation>
    <scope>NUCLEOTIDE SEQUENCE [LARGE SCALE GENOMIC DNA]</scope>
    <source>
        <strain evidence="2">JXDWG</strain>
        <tissue evidence="2">Leaf</tissue>
    </source>
</reference>
<sequence length="126" mass="14495">MVDQKGSSQSQIPTLVNNAKEWFFIFCESIDCSILVHIMNSSERESDFMARARERRVVGAYGSSNDKGKGKLSIFRDAIGSFFSMYVLVFEYYVFYKLVLSSYEIRNSFEVVEMVLGRNGKVVELR</sequence>
<evidence type="ECO:0008006" key="4">
    <source>
        <dbReference type="Google" id="ProtNLM"/>
    </source>
</evidence>
<keyword evidence="1" id="KW-0472">Membrane</keyword>
<dbReference type="Proteomes" id="UP001419268">
    <property type="component" value="Unassembled WGS sequence"/>
</dbReference>
<protein>
    <recommendedName>
        <fullName evidence="4">Transmembrane protein</fullName>
    </recommendedName>
</protein>
<dbReference type="AlphaFoldDB" id="A0AAP0JE89"/>